<dbReference type="PANTHER" id="PTHR45786:SF66">
    <property type="entry name" value="HOOK MOTIF PROTEIN, PUTATIVE-RELATED"/>
    <property type="match status" value="1"/>
</dbReference>
<dbReference type="EMBL" id="PKPP01013780">
    <property type="protein sequence ID" value="PWA40449.1"/>
    <property type="molecule type" value="Genomic_DNA"/>
</dbReference>
<name>A0A2U1KUK9_ARTAN</name>
<evidence type="ECO:0000313" key="2">
    <source>
        <dbReference type="Proteomes" id="UP000245207"/>
    </source>
</evidence>
<reference evidence="1 2" key="1">
    <citation type="journal article" date="2018" name="Mol. Plant">
        <title>The genome of Artemisia annua provides insight into the evolution of Asteraceae family and artemisinin biosynthesis.</title>
        <authorList>
            <person name="Shen Q."/>
            <person name="Zhang L."/>
            <person name="Liao Z."/>
            <person name="Wang S."/>
            <person name="Yan T."/>
            <person name="Shi P."/>
            <person name="Liu M."/>
            <person name="Fu X."/>
            <person name="Pan Q."/>
            <person name="Wang Y."/>
            <person name="Lv Z."/>
            <person name="Lu X."/>
            <person name="Zhang F."/>
            <person name="Jiang W."/>
            <person name="Ma Y."/>
            <person name="Chen M."/>
            <person name="Hao X."/>
            <person name="Li L."/>
            <person name="Tang Y."/>
            <person name="Lv G."/>
            <person name="Zhou Y."/>
            <person name="Sun X."/>
            <person name="Brodelius P.E."/>
            <person name="Rose J.K.C."/>
            <person name="Tang K."/>
        </authorList>
    </citation>
    <scope>NUCLEOTIDE SEQUENCE [LARGE SCALE GENOMIC DNA]</scope>
    <source>
        <strain evidence="2">cv. Huhao1</strain>
        <tissue evidence="1">Leaf</tissue>
    </source>
</reference>
<proteinExistence type="predicted"/>
<keyword evidence="2" id="KW-1185">Reference proteome</keyword>
<organism evidence="1 2">
    <name type="scientific">Artemisia annua</name>
    <name type="common">Sweet wormwood</name>
    <dbReference type="NCBI Taxonomy" id="35608"/>
    <lineage>
        <taxon>Eukaryota</taxon>
        <taxon>Viridiplantae</taxon>
        <taxon>Streptophyta</taxon>
        <taxon>Embryophyta</taxon>
        <taxon>Tracheophyta</taxon>
        <taxon>Spermatophyta</taxon>
        <taxon>Magnoliopsida</taxon>
        <taxon>eudicotyledons</taxon>
        <taxon>Gunneridae</taxon>
        <taxon>Pentapetalae</taxon>
        <taxon>asterids</taxon>
        <taxon>campanulids</taxon>
        <taxon>Asterales</taxon>
        <taxon>Asteraceae</taxon>
        <taxon>Asteroideae</taxon>
        <taxon>Anthemideae</taxon>
        <taxon>Artemisiinae</taxon>
        <taxon>Artemisia</taxon>
    </lineage>
</organism>
<dbReference type="Proteomes" id="UP000245207">
    <property type="component" value="Unassembled WGS sequence"/>
</dbReference>
<evidence type="ECO:0000313" key="1">
    <source>
        <dbReference type="EMBL" id="PWA40449.1"/>
    </source>
</evidence>
<gene>
    <name evidence="1" type="ORF">CTI12_AA562510</name>
</gene>
<dbReference type="PANTHER" id="PTHR45786">
    <property type="entry name" value="DNA BINDING PROTEIN-LIKE"/>
    <property type="match status" value="1"/>
</dbReference>
<protein>
    <submittedName>
        <fullName evidence="1">Uncharacterized protein</fullName>
    </submittedName>
</protein>
<dbReference type="STRING" id="35608.A0A2U1KUK9"/>
<accession>A0A2U1KUK9</accession>
<dbReference type="OrthoDB" id="1166374at2759"/>
<sequence length="369" mass="40926">MFASGFNHVAGHVGGSSSGLPHSGVPVVVGSQNCPHAVQPSVETFQQTGVGSAPHPPSEDYSRSVFVNSANTSFAAFVPAQVTTVDGLVSTFTPANVVAGSSGADQLIPAYEEVTPIGIKKLMEGGSESLPDIKDHLKWHRIQVIPIDRLIVQKKYPSEEETQCWTREMFYYFQEKVKRTSNYGCWVLHDVPMTEGSEYSILRSSKKRKHTNTQSKSNKRLIPRIPNEDSLIEVLISTSEEYDEHDKAKASTKGISKDIGDNTFTCSQCMAKVWAAEASKGRVSAKNGDSFSICCMNGKIKLDRMIDPPEELLRLFKSDDKRSKFFQHDIRKFNMMFSFTSMGGNVDRDINKGGGPFIFRMSGQNYHLH</sequence>
<comment type="caution">
    <text evidence="1">The sequence shown here is derived from an EMBL/GenBank/DDBJ whole genome shotgun (WGS) entry which is preliminary data.</text>
</comment>
<dbReference type="AlphaFoldDB" id="A0A2U1KUK9"/>